<keyword evidence="2 4" id="KW-0732">Signal</keyword>
<dbReference type="Pfam" id="PF13609">
    <property type="entry name" value="Porin_4"/>
    <property type="match status" value="1"/>
</dbReference>
<keyword evidence="7" id="KW-1185">Reference proteome</keyword>
<dbReference type="InterPro" id="IPR050298">
    <property type="entry name" value="Gram-neg_bact_OMP"/>
</dbReference>
<protein>
    <submittedName>
        <fullName evidence="6">Porin</fullName>
    </submittedName>
</protein>
<dbReference type="AlphaFoldDB" id="A0A1G8ZFM6"/>
<dbReference type="InterPro" id="IPR023614">
    <property type="entry name" value="Porin_dom_sf"/>
</dbReference>
<dbReference type="GO" id="GO:0015288">
    <property type="term" value="F:porin activity"/>
    <property type="evidence" value="ECO:0007669"/>
    <property type="project" value="InterPro"/>
</dbReference>
<dbReference type="GO" id="GO:0009279">
    <property type="term" value="C:cell outer membrane"/>
    <property type="evidence" value="ECO:0007669"/>
    <property type="project" value="UniProtKB-SubCell"/>
</dbReference>
<dbReference type="STRING" id="658219.SAMN05216212_1606"/>
<dbReference type="RefSeq" id="WP_175453059.1">
    <property type="nucleotide sequence ID" value="NZ_FNFH01000003.1"/>
</dbReference>
<evidence type="ECO:0000256" key="1">
    <source>
        <dbReference type="ARBA" id="ARBA00004571"/>
    </source>
</evidence>
<organism evidence="6 7">
    <name type="scientific">Microbulbifer yueqingensis</name>
    <dbReference type="NCBI Taxonomy" id="658219"/>
    <lineage>
        <taxon>Bacteria</taxon>
        <taxon>Pseudomonadati</taxon>
        <taxon>Pseudomonadota</taxon>
        <taxon>Gammaproteobacteria</taxon>
        <taxon>Cellvibrionales</taxon>
        <taxon>Microbulbiferaceae</taxon>
        <taxon>Microbulbifer</taxon>
    </lineage>
</organism>
<dbReference type="SUPFAM" id="SSF56935">
    <property type="entry name" value="Porins"/>
    <property type="match status" value="1"/>
</dbReference>
<dbReference type="Proteomes" id="UP000199305">
    <property type="component" value="Unassembled WGS sequence"/>
</dbReference>
<feature type="chain" id="PRO_5011655497" evidence="4">
    <location>
        <begin position="23"/>
        <end position="422"/>
    </location>
</feature>
<dbReference type="Gene3D" id="2.40.160.10">
    <property type="entry name" value="Porin"/>
    <property type="match status" value="1"/>
</dbReference>
<feature type="domain" description="Porin" evidence="5">
    <location>
        <begin position="11"/>
        <end position="395"/>
    </location>
</feature>
<dbReference type="PANTHER" id="PTHR34501:SF2">
    <property type="entry name" value="OUTER MEMBRANE PORIN F-RELATED"/>
    <property type="match status" value="1"/>
</dbReference>
<keyword evidence="3" id="KW-0472">Membrane</keyword>
<reference evidence="7" key="1">
    <citation type="submission" date="2016-10" db="EMBL/GenBank/DDBJ databases">
        <authorList>
            <person name="Varghese N."/>
            <person name="Submissions S."/>
        </authorList>
    </citation>
    <scope>NUCLEOTIDE SEQUENCE [LARGE SCALE GENOMIC DNA]</scope>
    <source>
        <strain evidence="7">CGMCC 1.10658</strain>
    </source>
</reference>
<evidence type="ECO:0000256" key="4">
    <source>
        <dbReference type="SAM" id="SignalP"/>
    </source>
</evidence>
<evidence type="ECO:0000313" key="6">
    <source>
        <dbReference type="EMBL" id="SDK13912.1"/>
    </source>
</evidence>
<feature type="signal peptide" evidence="4">
    <location>
        <begin position="1"/>
        <end position="22"/>
    </location>
</feature>
<evidence type="ECO:0000256" key="3">
    <source>
        <dbReference type="ARBA" id="ARBA00023136"/>
    </source>
</evidence>
<evidence type="ECO:0000256" key="2">
    <source>
        <dbReference type="ARBA" id="ARBA00022729"/>
    </source>
</evidence>
<dbReference type="InterPro" id="IPR033900">
    <property type="entry name" value="Gram_neg_porin_domain"/>
</dbReference>
<dbReference type="EMBL" id="FNFH01000003">
    <property type="protein sequence ID" value="SDK13912.1"/>
    <property type="molecule type" value="Genomic_DNA"/>
</dbReference>
<proteinExistence type="predicted"/>
<evidence type="ECO:0000259" key="5">
    <source>
        <dbReference type="Pfam" id="PF13609"/>
    </source>
</evidence>
<gene>
    <name evidence="6" type="ORF">SAMN05216212_1606</name>
</gene>
<comment type="subcellular location">
    <subcellularLocation>
        <location evidence="1">Cell outer membrane</location>
        <topology evidence="1">Multi-pass membrane protein</topology>
    </subcellularLocation>
</comment>
<dbReference type="PANTHER" id="PTHR34501">
    <property type="entry name" value="PROTEIN YDDL-RELATED"/>
    <property type="match status" value="1"/>
</dbReference>
<accession>A0A1G8ZFM6</accession>
<evidence type="ECO:0000313" key="7">
    <source>
        <dbReference type="Proteomes" id="UP000199305"/>
    </source>
</evidence>
<sequence length="422" mass="46245">MHKSPGKWIAAAVLLGSTTAHAVPIYESDQVTLYMQGYFSVNQINVNGDTRLQDGVSRIRFSLSVPAYYQWDVGFNVEWGINAISTARPVEISGNQQAAVGDAGDTLYIRHGHIFAKHDLWGDFAFGKQWSVYYDVASYTDWYEISGGLGSGAFSLGSDGGITGTGRADGALSWRKEWDGLGGELQFGVQYQAHTSPFVISVEDVIGEDLLVECPDTDCEFGISHGVSLQYRADIGEGLTFGTAYNRVKLDLETSRGIVTDISDPFDPVVIDTNFPINASSNIWSLIAGVNYGRGPYQPGFYGAAVVQKSQNNDLAPPGSVEGITNFFDAIGSESLFTYTWGARNCYSFYFGHNDLHSNDPGFEEALIDADEVRLTKYYIGFKYNWDERIHIYTENTIDNSNSLGRALTAGDVIAVGMRVDI</sequence>
<name>A0A1G8ZFM6_9GAMM</name>